<dbReference type="InterPro" id="IPR005097">
    <property type="entry name" value="Sacchrp_dh_NADP-bd"/>
</dbReference>
<dbReference type="Pfam" id="PF03435">
    <property type="entry name" value="Sacchrp_dh_NADP"/>
    <property type="match status" value="1"/>
</dbReference>
<dbReference type="Proteomes" id="UP000694257">
    <property type="component" value="Chromosome"/>
</dbReference>
<keyword evidence="3" id="KW-1185">Reference proteome</keyword>
<protein>
    <submittedName>
        <fullName evidence="2">Saccharopine dehydrogenase NADP-binding domain-containing protein</fullName>
    </submittedName>
</protein>
<dbReference type="EMBL" id="CP078145">
    <property type="protein sequence ID" value="QXN90702.1"/>
    <property type="molecule type" value="Genomic_DNA"/>
</dbReference>
<reference evidence="2 3" key="1">
    <citation type="submission" date="2021-07" db="EMBL/GenBank/DDBJ databases">
        <title>Whole Genome Sequence of Nocardia Iowensis.</title>
        <authorList>
            <person name="Lamm A."/>
            <person name="Collins-Fairclough A.M."/>
            <person name="Bunk B."/>
            <person name="Sproer C."/>
        </authorList>
    </citation>
    <scope>NUCLEOTIDE SEQUENCE [LARGE SCALE GENOMIC DNA]</scope>
    <source>
        <strain evidence="2 3">NRRL 5646</strain>
    </source>
</reference>
<evidence type="ECO:0000313" key="3">
    <source>
        <dbReference type="Proteomes" id="UP000694257"/>
    </source>
</evidence>
<sequence length="369" mass="38674">MTARIGLLGGYGAVGALIAERLHKQGAGDLLIAGRDATAGRALIADRLGGAGEFAQLDLMDADALARFGERCTVLVNCAGPTRLILDRVALAARRAGVPYVDIGGDHPVHARLAGAHDWCAVLSAGMIPGLTGLLPRHLARGCDVIESLTVYHGARDTFGYSSAYDYVVGIRDGDDVPLAAWRNGPALDAVRRQTDIRLPHFREPVTAQPYLSPEARRSATNLGLGSGTWYAVLEGERLPGLLQQIPGSAESEVPSLTEKVRQAAEFDVLGRARHATMLFQLDGKTAGQPVTRSLVLRADSAAALVAAAAVPAIVAVAADRIGPGVHFAAEVLAPDRVVDDLAADPAVVHLSEHDTALDELIALDEGTI</sequence>
<organism evidence="2 3">
    <name type="scientific">Nocardia iowensis</name>
    <dbReference type="NCBI Taxonomy" id="204891"/>
    <lineage>
        <taxon>Bacteria</taxon>
        <taxon>Bacillati</taxon>
        <taxon>Actinomycetota</taxon>
        <taxon>Actinomycetes</taxon>
        <taxon>Mycobacteriales</taxon>
        <taxon>Nocardiaceae</taxon>
        <taxon>Nocardia</taxon>
    </lineage>
</organism>
<accession>A0ABX8RNX5</accession>
<evidence type="ECO:0000259" key="1">
    <source>
        <dbReference type="Pfam" id="PF03435"/>
    </source>
</evidence>
<dbReference type="RefSeq" id="WP_218471569.1">
    <property type="nucleotide sequence ID" value="NZ_BAABJN010000006.1"/>
</dbReference>
<evidence type="ECO:0000313" key="2">
    <source>
        <dbReference type="EMBL" id="QXN90702.1"/>
    </source>
</evidence>
<feature type="domain" description="Saccharopine dehydrogenase NADP binding" evidence="1">
    <location>
        <begin position="7"/>
        <end position="103"/>
    </location>
</feature>
<name>A0ABX8RNX5_NOCIO</name>
<gene>
    <name evidence="2" type="ORF">KV110_35840</name>
</gene>
<proteinExistence type="predicted"/>
<dbReference type="PANTHER" id="PTHR43781:SF1">
    <property type="entry name" value="SACCHAROPINE DEHYDROGENASE"/>
    <property type="match status" value="1"/>
</dbReference>
<dbReference type="PANTHER" id="PTHR43781">
    <property type="entry name" value="SACCHAROPINE DEHYDROGENASE"/>
    <property type="match status" value="1"/>
</dbReference>